<reference evidence="1" key="2">
    <citation type="submission" date="2021-04" db="EMBL/GenBank/DDBJ databases">
        <authorList>
            <person name="Dong X."/>
        </authorList>
    </citation>
    <scope>NUCLEOTIDE SEQUENCE</scope>
    <source>
        <strain evidence="1">ZWT</strain>
    </source>
</reference>
<evidence type="ECO:0000313" key="2">
    <source>
        <dbReference type="Proteomes" id="UP001056429"/>
    </source>
</evidence>
<gene>
    <name evidence="1" type="ORF">KDK92_09140</name>
</gene>
<dbReference type="Proteomes" id="UP001056429">
    <property type="component" value="Unassembled WGS sequence"/>
</dbReference>
<organism evidence="1 2">
    <name type="scientific">Oceanirhabdus seepicola</name>
    <dbReference type="NCBI Taxonomy" id="2828781"/>
    <lineage>
        <taxon>Bacteria</taxon>
        <taxon>Bacillati</taxon>
        <taxon>Bacillota</taxon>
        <taxon>Clostridia</taxon>
        <taxon>Eubacteriales</taxon>
        <taxon>Clostridiaceae</taxon>
        <taxon>Oceanirhabdus</taxon>
    </lineage>
</organism>
<dbReference type="RefSeq" id="WP_250858929.1">
    <property type="nucleotide sequence ID" value="NZ_JAGSOJ010000002.1"/>
</dbReference>
<dbReference type="AlphaFoldDB" id="A0A9J6P300"/>
<proteinExistence type="predicted"/>
<reference evidence="1" key="1">
    <citation type="journal article" date="2021" name="mSystems">
        <title>Bacteria and Archaea Synergistically Convert Glycine Betaine to Biogenic Methane in the Formosa Cold Seep of the South China Sea.</title>
        <authorList>
            <person name="Li L."/>
            <person name="Zhang W."/>
            <person name="Zhang S."/>
            <person name="Song L."/>
            <person name="Sun Q."/>
            <person name="Zhang H."/>
            <person name="Xiang H."/>
            <person name="Dong X."/>
        </authorList>
    </citation>
    <scope>NUCLEOTIDE SEQUENCE</scope>
    <source>
        <strain evidence="1">ZWT</strain>
    </source>
</reference>
<protein>
    <submittedName>
        <fullName evidence="1">Uncharacterized protein</fullName>
    </submittedName>
</protein>
<sequence length="48" mass="5331">MAKAKRGKNIKKPGWRGTCPLCSKTGVKLLWVATKEDKDINVCRLCGK</sequence>
<accession>A0A9J6P300</accession>
<keyword evidence="2" id="KW-1185">Reference proteome</keyword>
<comment type="caution">
    <text evidence="1">The sequence shown here is derived from an EMBL/GenBank/DDBJ whole genome shotgun (WGS) entry which is preliminary data.</text>
</comment>
<evidence type="ECO:0000313" key="1">
    <source>
        <dbReference type="EMBL" id="MCM1989904.1"/>
    </source>
</evidence>
<name>A0A9J6P300_9CLOT</name>
<dbReference type="EMBL" id="JAGSOJ010000002">
    <property type="protein sequence ID" value="MCM1989904.1"/>
    <property type="molecule type" value="Genomic_DNA"/>
</dbReference>